<dbReference type="PANTHER" id="PTHR47765">
    <property type="entry name" value="3'-5' EXONUCLEASE DOMAIN-CONTAINING PROTEIN"/>
    <property type="match status" value="1"/>
</dbReference>
<gene>
    <name evidence="3" type="ORF">RJ641_007756</name>
</gene>
<feature type="transmembrane region" description="Helical" evidence="1">
    <location>
        <begin position="145"/>
        <end position="167"/>
    </location>
</feature>
<keyword evidence="1" id="KW-0472">Membrane</keyword>
<dbReference type="GO" id="GO:0008408">
    <property type="term" value="F:3'-5' exonuclease activity"/>
    <property type="evidence" value="ECO:0007669"/>
    <property type="project" value="InterPro"/>
</dbReference>
<dbReference type="AlphaFoldDB" id="A0AAN8VEI6"/>
<dbReference type="GO" id="GO:0003676">
    <property type="term" value="F:nucleic acid binding"/>
    <property type="evidence" value="ECO:0007669"/>
    <property type="project" value="InterPro"/>
</dbReference>
<evidence type="ECO:0000313" key="3">
    <source>
        <dbReference type="EMBL" id="KAK6926037.1"/>
    </source>
</evidence>
<keyword evidence="3" id="KW-0378">Hydrolase</keyword>
<evidence type="ECO:0000313" key="4">
    <source>
        <dbReference type="Proteomes" id="UP001370490"/>
    </source>
</evidence>
<dbReference type="InterPro" id="IPR002562">
    <property type="entry name" value="3'-5'_exonuclease_dom"/>
</dbReference>
<sequence>QETPLPFWRMKIHLVSSTDSPEFTFLSQSLTGSSIIGLDAEWKRTPTHQSSFPTVTLLQAACRRFADDGDESPVFLIDLLSIRPNSIWEMLRDVFVSPNVLKLGFRFKQDLVYLPSTFCSHGCDPGFDKHASISIRAVYRYIGHLTILFAACKCFILFIVLINITFFFQELQCSDWSCRPLTEEQKIYAAMDALCLLDIFIIFEAKISNKVILKMPEFSNNILKKSFCEASDMIRVAAASECPQSMLCGLMVHLFRWRDWLNAYDVLGLMPLFHTQKKPDTRQLIEQASREKEYC</sequence>
<dbReference type="EMBL" id="JBAMMX010000015">
    <property type="protein sequence ID" value="KAK6926037.1"/>
    <property type="molecule type" value="Genomic_DNA"/>
</dbReference>
<dbReference type="InterPro" id="IPR012337">
    <property type="entry name" value="RNaseH-like_sf"/>
</dbReference>
<accession>A0AAN8VEI6</accession>
<proteinExistence type="predicted"/>
<dbReference type="SUPFAM" id="SSF53098">
    <property type="entry name" value="Ribonuclease H-like"/>
    <property type="match status" value="1"/>
</dbReference>
<dbReference type="Proteomes" id="UP001370490">
    <property type="component" value="Unassembled WGS sequence"/>
</dbReference>
<dbReference type="Gene3D" id="3.30.420.10">
    <property type="entry name" value="Ribonuclease H-like superfamily/Ribonuclease H"/>
    <property type="match status" value="1"/>
</dbReference>
<dbReference type="InterPro" id="IPR052408">
    <property type="entry name" value="Exonuclease_MUT-7-like"/>
</dbReference>
<dbReference type="GO" id="GO:0006139">
    <property type="term" value="P:nucleobase-containing compound metabolic process"/>
    <property type="evidence" value="ECO:0007669"/>
    <property type="project" value="InterPro"/>
</dbReference>
<keyword evidence="1" id="KW-0812">Transmembrane</keyword>
<feature type="transmembrane region" description="Helical" evidence="1">
    <location>
        <begin position="187"/>
        <end position="205"/>
    </location>
</feature>
<evidence type="ECO:0000256" key="1">
    <source>
        <dbReference type="SAM" id="Phobius"/>
    </source>
</evidence>
<keyword evidence="1" id="KW-1133">Transmembrane helix</keyword>
<protein>
    <submittedName>
        <fullName evidence="3">3'-5' exonuclease domain</fullName>
    </submittedName>
</protein>
<keyword evidence="3" id="KW-0269">Exonuclease</keyword>
<dbReference type="PANTHER" id="PTHR47765:SF2">
    <property type="entry name" value="EXONUCLEASE MUT-7 HOMOLOG"/>
    <property type="match status" value="1"/>
</dbReference>
<feature type="non-terminal residue" evidence="3">
    <location>
        <position position="1"/>
    </location>
</feature>
<dbReference type="Pfam" id="PF01612">
    <property type="entry name" value="DNA_pol_A_exo1"/>
    <property type="match status" value="1"/>
</dbReference>
<comment type="caution">
    <text evidence="3">The sequence shown here is derived from an EMBL/GenBank/DDBJ whole genome shotgun (WGS) entry which is preliminary data.</text>
</comment>
<feature type="domain" description="3'-5' exonuclease" evidence="2">
    <location>
        <begin position="17"/>
        <end position="206"/>
    </location>
</feature>
<keyword evidence="3" id="KW-0540">Nuclease</keyword>
<organism evidence="3 4">
    <name type="scientific">Dillenia turbinata</name>
    <dbReference type="NCBI Taxonomy" id="194707"/>
    <lineage>
        <taxon>Eukaryota</taxon>
        <taxon>Viridiplantae</taxon>
        <taxon>Streptophyta</taxon>
        <taxon>Embryophyta</taxon>
        <taxon>Tracheophyta</taxon>
        <taxon>Spermatophyta</taxon>
        <taxon>Magnoliopsida</taxon>
        <taxon>eudicotyledons</taxon>
        <taxon>Gunneridae</taxon>
        <taxon>Pentapetalae</taxon>
        <taxon>Dilleniales</taxon>
        <taxon>Dilleniaceae</taxon>
        <taxon>Dillenia</taxon>
    </lineage>
</organism>
<evidence type="ECO:0000259" key="2">
    <source>
        <dbReference type="Pfam" id="PF01612"/>
    </source>
</evidence>
<dbReference type="InterPro" id="IPR036397">
    <property type="entry name" value="RNaseH_sf"/>
</dbReference>
<keyword evidence="4" id="KW-1185">Reference proteome</keyword>
<name>A0AAN8VEI6_9MAGN</name>
<reference evidence="3 4" key="1">
    <citation type="submission" date="2023-12" db="EMBL/GenBank/DDBJ databases">
        <title>A high-quality genome assembly for Dillenia turbinata (Dilleniales).</title>
        <authorList>
            <person name="Chanderbali A."/>
        </authorList>
    </citation>
    <scope>NUCLEOTIDE SEQUENCE [LARGE SCALE GENOMIC DNA]</scope>
    <source>
        <strain evidence="3">LSX21</strain>
        <tissue evidence="3">Leaf</tissue>
    </source>
</reference>